<evidence type="ECO:0000256" key="1">
    <source>
        <dbReference type="SAM" id="MobiDB-lite"/>
    </source>
</evidence>
<comment type="caution">
    <text evidence="3">The sequence shown here is derived from an EMBL/GenBank/DDBJ whole genome shotgun (WGS) entry which is preliminary data.</text>
</comment>
<feature type="compositionally biased region" description="Basic and acidic residues" evidence="1">
    <location>
        <begin position="441"/>
        <end position="450"/>
    </location>
</feature>
<feature type="domain" description="Wings apart-like protein C-terminal" evidence="2">
    <location>
        <begin position="758"/>
        <end position="911"/>
    </location>
</feature>
<feature type="compositionally biased region" description="Polar residues" evidence="1">
    <location>
        <begin position="460"/>
        <end position="481"/>
    </location>
</feature>
<feature type="region of interest" description="Disordered" evidence="1">
    <location>
        <begin position="133"/>
        <end position="160"/>
    </location>
</feature>
<feature type="region of interest" description="Disordered" evidence="1">
    <location>
        <begin position="635"/>
        <end position="676"/>
    </location>
</feature>
<accession>A0A9W4UCD0</accession>
<feature type="compositionally biased region" description="Low complexity" evidence="1">
    <location>
        <begin position="427"/>
        <end position="438"/>
    </location>
</feature>
<dbReference type="EMBL" id="CAOQHR010000004">
    <property type="protein sequence ID" value="CAI6333330.1"/>
    <property type="molecule type" value="Genomic_DNA"/>
</dbReference>
<organism evidence="3 4">
    <name type="scientific">Periconia digitata</name>
    <dbReference type="NCBI Taxonomy" id="1303443"/>
    <lineage>
        <taxon>Eukaryota</taxon>
        <taxon>Fungi</taxon>
        <taxon>Dikarya</taxon>
        <taxon>Ascomycota</taxon>
        <taxon>Pezizomycotina</taxon>
        <taxon>Dothideomycetes</taxon>
        <taxon>Pleosporomycetidae</taxon>
        <taxon>Pleosporales</taxon>
        <taxon>Massarineae</taxon>
        <taxon>Periconiaceae</taxon>
        <taxon>Periconia</taxon>
    </lineage>
</organism>
<keyword evidence="4" id="KW-1185">Reference proteome</keyword>
<feature type="region of interest" description="Disordered" evidence="1">
    <location>
        <begin position="285"/>
        <end position="481"/>
    </location>
</feature>
<evidence type="ECO:0000259" key="2">
    <source>
        <dbReference type="Pfam" id="PF07814"/>
    </source>
</evidence>
<dbReference type="Proteomes" id="UP001152607">
    <property type="component" value="Unassembled WGS sequence"/>
</dbReference>
<feature type="compositionally biased region" description="Polar residues" evidence="1">
    <location>
        <begin position="549"/>
        <end position="588"/>
    </location>
</feature>
<feature type="compositionally biased region" description="Polar residues" evidence="1">
    <location>
        <begin position="658"/>
        <end position="667"/>
    </location>
</feature>
<dbReference type="InterPro" id="IPR011989">
    <property type="entry name" value="ARM-like"/>
</dbReference>
<reference evidence="3" key="1">
    <citation type="submission" date="2023-01" db="EMBL/GenBank/DDBJ databases">
        <authorList>
            <person name="Van Ghelder C."/>
            <person name="Rancurel C."/>
        </authorList>
    </citation>
    <scope>NUCLEOTIDE SEQUENCE</scope>
    <source>
        <strain evidence="3">CNCM I-4278</strain>
    </source>
</reference>
<feature type="compositionally biased region" description="Polar residues" evidence="1">
    <location>
        <begin position="333"/>
        <end position="362"/>
    </location>
</feature>
<dbReference type="InterPro" id="IPR022771">
    <property type="entry name" value="WAPL_C"/>
</dbReference>
<dbReference type="OrthoDB" id="78088at2759"/>
<feature type="region of interest" description="Disordered" evidence="1">
    <location>
        <begin position="526"/>
        <end position="602"/>
    </location>
</feature>
<dbReference type="AlphaFoldDB" id="A0A9W4UCD0"/>
<name>A0A9W4UCD0_9PLEO</name>
<feature type="compositionally biased region" description="Acidic residues" evidence="1">
    <location>
        <begin position="640"/>
        <end position="654"/>
    </location>
</feature>
<feature type="compositionally biased region" description="Low complexity" evidence="1">
    <location>
        <begin position="319"/>
        <end position="328"/>
    </location>
</feature>
<proteinExistence type="predicted"/>
<feature type="compositionally biased region" description="Polar residues" evidence="1">
    <location>
        <begin position="383"/>
        <end position="417"/>
    </location>
</feature>
<protein>
    <recommendedName>
        <fullName evidence="2">Wings apart-like protein C-terminal domain-containing protein</fullName>
    </recommendedName>
</protein>
<evidence type="ECO:0000313" key="4">
    <source>
        <dbReference type="Proteomes" id="UP001152607"/>
    </source>
</evidence>
<sequence length="915" mass="100148">MAWACANPLSLGACEGTWLPATNNPQRNHHRPSRTTRVLATYTPLPLPLNRPQTTSQSRTTTTHSDSCVLFHHSCHRRCDPQPKHRVTTTPSHLFGPQHAPMSRIYEPNISHSEMAMPLPSTFSAPERRKKVTTYGRPGRHPSTAKFFADTPSPERPRKQPKTVYAAVRKPAPSIEIQGTLTQNYRRQSKSPAPLDIFDVPSDHEATSAAPPVPPAGHRRRIPPKSEDPSVFDILSSNDDDDGIQPARKTAKQALISSNRKPVASLEPVHKKSILAQSGAKQIVADGNNTVNPSAARKRAKTPQVAQELPPVEQKQPITRTTRSRATTPALPNLTSQVKHNPAISNSSKPTVKKSTTANKPSTIDIFDVPSSDESEPHHATVKSRTASVTKRNVTTTASHIQTPLSPTPSMESDVSQKSNKRKRRASVSSSATVRASAIEQKPRESNSQRERKHQKKMSDTSAGMPSILTSRPNPSIVNTKGVSAINEPKRTRIRTAPVKPRAPVIKGQSSPAKLHTMLVHRTAPNQSRVKQVPQAPESDAMEDDTMCEPQSTKTPPTRTLKTHGSGSVTPRQQALFSNLLGDSSDSATPMPKLSDLKISERKPSPAITNLMRSVSDIPQSAHTRKTRLLDVLKRTASSSEEESETDEETEDEIVSIPQASVSKTNSRGGGSEPQLALTDTADAMDIDTEPIGDSQTSQTSIHLHTGGRITYAKNRSYLEDTEPDLANLLDNMDDDLGLVLPKNQEVESDVDDEGGHLRDIHDLRRQGQQHKFQAQAEATIEEVAGKGLNASQRRSAMMECATQMKDKNYVSQLLESSLMSSLIQSISSTGEIIFDFAAATAVLFILEVRPGYAVLEQIHQSAITGTLGLLLSSKHCSMDIHRISKERKTNMAPRARETVAEFRGLILDSNFSNF</sequence>
<dbReference type="Pfam" id="PF07814">
    <property type="entry name" value="WAPL"/>
    <property type="match status" value="1"/>
</dbReference>
<evidence type="ECO:0000313" key="3">
    <source>
        <dbReference type="EMBL" id="CAI6333330.1"/>
    </source>
</evidence>
<gene>
    <name evidence="3" type="ORF">PDIGIT_LOCUS6368</name>
</gene>
<dbReference type="Gene3D" id="1.25.10.10">
    <property type="entry name" value="Leucine-rich Repeat Variant"/>
    <property type="match status" value="1"/>
</dbReference>
<feature type="region of interest" description="Disordered" evidence="1">
    <location>
        <begin position="200"/>
        <end position="245"/>
    </location>
</feature>
<feature type="region of interest" description="Disordered" evidence="1">
    <location>
        <begin position="81"/>
        <end position="101"/>
    </location>
</feature>